<keyword evidence="1" id="KW-0812">Transmembrane</keyword>
<feature type="transmembrane region" description="Helical" evidence="1">
    <location>
        <begin position="42"/>
        <end position="61"/>
    </location>
</feature>
<reference evidence="3" key="1">
    <citation type="submission" date="2017-04" db="EMBL/GenBank/DDBJ databases">
        <authorList>
            <person name="Varghese N."/>
            <person name="Submissions S."/>
        </authorList>
    </citation>
    <scope>NUCLEOTIDE SEQUENCE [LARGE SCALE GENOMIC DNA]</scope>
    <source>
        <strain evidence="3">RKEM611</strain>
    </source>
</reference>
<evidence type="ECO:0000313" key="3">
    <source>
        <dbReference type="Proteomes" id="UP000192907"/>
    </source>
</evidence>
<dbReference type="AlphaFoldDB" id="A0A1Y6CQD6"/>
<evidence type="ECO:0000256" key="1">
    <source>
        <dbReference type="SAM" id="Phobius"/>
    </source>
</evidence>
<accession>A0A1Y6CQD6</accession>
<name>A0A1Y6CQD6_9BACT</name>
<keyword evidence="1" id="KW-1133">Transmembrane helix</keyword>
<gene>
    <name evidence="2" type="ORF">SAMN06296036_13710</name>
</gene>
<proteinExistence type="predicted"/>
<dbReference type="Proteomes" id="UP000192907">
    <property type="component" value="Unassembled WGS sequence"/>
</dbReference>
<keyword evidence="1" id="KW-0472">Membrane</keyword>
<dbReference type="EMBL" id="FWZT01000037">
    <property type="protein sequence ID" value="SMF81515.1"/>
    <property type="molecule type" value="Genomic_DNA"/>
</dbReference>
<sequence>MLVFIVPLVFTVLFIVKLREYLRTGNLRSWHSLMGQGPKSQIRWLGFAVVGMWIYFIADYLSSRSQ</sequence>
<organism evidence="2 3">
    <name type="scientific">Pseudobacteriovorax antillogorgiicola</name>
    <dbReference type="NCBI Taxonomy" id="1513793"/>
    <lineage>
        <taxon>Bacteria</taxon>
        <taxon>Pseudomonadati</taxon>
        <taxon>Bdellovibrionota</taxon>
        <taxon>Oligoflexia</taxon>
        <taxon>Oligoflexales</taxon>
        <taxon>Pseudobacteriovoracaceae</taxon>
        <taxon>Pseudobacteriovorax</taxon>
    </lineage>
</organism>
<evidence type="ECO:0000313" key="2">
    <source>
        <dbReference type="EMBL" id="SMF81515.1"/>
    </source>
</evidence>
<protein>
    <submittedName>
        <fullName evidence="2">Uncharacterized protein</fullName>
    </submittedName>
</protein>
<dbReference type="STRING" id="1513793.SAMN06296036_13710"/>
<keyword evidence="3" id="KW-1185">Reference proteome</keyword>